<gene>
    <name evidence="2" type="ORF">G7070_04370</name>
</gene>
<dbReference type="Pfam" id="PF01614">
    <property type="entry name" value="IclR_C"/>
    <property type="match status" value="1"/>
</dbReference>
<dbReference type="EMBL" id="CP049865">
    <property type="protein sequence ID" value="QIK71644.1"/>
    <property type="molecule type" value="Genomic_DNA"/>
</dbReference>
<reference evidence="2 3" key="1">
    <citation type="submission" date="2020-03" db="EMBL/GenBank/DDBJ databases">
        <title>Propioniciclava sp. nov., isolated from Hydrophilus acuminatus.</title>
        <authorList>
            <person name="Hyun D.-W."/>
            <person name="Bae J.-W."/>
        </authorList>
    </citation>
    <scope>NUCLEOTIDE SEQUENCE [LARGE SCALE GENOMIC DNA]</scope>
    <source>
        <strain evidence="2 3">HDW11</strain>
    </source>
</reference>
<accession>A0A6G7Y430</accession>
<dbReference type="PANTHER" id="PTHR30136:SF24">
    <property type="entry name" value="HTH-TYPE TRANSCRIPTIONAL REPRESSOR ALLR"/>
    <property type="match status" value="1"/>
</dbReference>
<name>A0A6G7Y430_9ACTN</name>
<dbReference type="InterPro" id="IPR050707">
    <property type="entry name" value="HTH_MetabolicPath_Reg"/>
</dbReference>
<proteinExistence type="predicted"/>
<sequence>MSPGVRHRWDVHLAALSQRTGESVVIAVPDGFRYRTIAAVEGPGLLRYNTAIGRSYPGNAGATGHAIFAHHRGVSAVDLLTADGTPAATADVAALRERHEAVRRDGYAVSEAEYDPRVMSVAFPLMFDERIFGSVSVLGPKESMRERREDLVRAVRDAATAIQEPVGS</sequence>
<dbReference type="AlphaFoldDB" id="A0A6G7Y430"/>
<dbReference type="RefSeq" id="WP_166232249.1">
    <property type="nucleotide sequence ID" value="NZ_CP049865.1"/>
</dbReference>
<feature type="domain" description="IclR-ED" evidence="1">
    <location>
        <begin position="1"/>
        <end position="168"/>
    </location>
</feature>
<evidence type="ECO:0000313" key="3">
    <source>
        <dbReference type="Proteomes" id="UP000501058"/>
    </source>
</evidence>
<dbReference type="InterPro" id="IPR014757">
    <property type="entry name" value="Tscrpt_reg_IclR_C"/>
</dbReference>
<keyword evidence="3" id="KW-1185">Reference proteome</keyword>
<dbReference type="PROSITE" id="PS51078">
    <property type="entry name" value="ICLR_ED"/>
    <property type="match status" value="1"/>
</dbReference>
<dbReference type="PANTHER" id="PTHR30136">
    <property type="entry name" value="HELIX-TURN-HELIX TRANSCRIPTIONAL REGULATOR, ICLR FAMILY"/>
    <property type="match status" value="1"/>
</dbReference>
<dbReference type="GO" id="GO:0003700">
    <property type="term" value="F:DNA-binding transcription factor activity"/>
    <property type="evidence" value="ECO:0007669"/>
    <property type="project" value="TreeGrafter"/>
</dbReference>
<dbReference type="InterPro" id="IPR029016">
    <property type="entry name" value="GAF-like_dom_sf"/>
</dbReference>
<dbReference type="GO" id="GO:0045892">
    <property type="term" value="P:negative regulation of DNA-templated transcription"/>
    <property type="evidence" value="ECO:0007669"/>
    <property type="project" value="TreeGrafter"/>
</dbReference>
<dbReference type="SUPFAM" id="SSF55781">
    <property type="entry name" value="GAF domain-like"/>
    <property type="match status" value="1"/>
</dbReference>
<dbReference type="KEGG" id="prv:G7070_04370"/>
<dbReference type="Gene3D" id="3.30.450.40">
    <property type="match status" value="1"/>
</dbReference>
<dbReference type="Proteomes" id="UP000501058">
    <property type="component" value="Chromosome"/>
</dbReference>
<evidence type="ECO:0000313" key="2">
    <source>
        <dbReference type="EMBL" id="QIK71644.1"/>
    </source>
</evidence>
<evidence type="ECO:0000259" key="1">
    <source>
        <dbReference type="PROSITE" id="PS51078"/>
    </source>
</evidence>
<dbReference type="GO" id="GO:0003677">
    <property type="term" value="F:DNA binding"/>
    <property type="evidence" value="ECO:0007669"/>
    <property type="project" value="TreeGrafter"/>
</dbReference>
<organism evidence="2 3">
    <name type="scientific">Propioniciclava coleopterorum</name>
    <dbReference type="NCBI Taxonomy" id="2714937"/>
    <lineage>
        <taxon>Bacteria</taxon>
        <taxon>Bacillati</taxon>
        <taxon>Actinomycetota</taxon>
        <taxon>Actinomycetes</taxon>
        <taxon>Propionibacteriales</taxon>
        <taxon>Propionibacteriaceae</taxon>
        <taxon>Propioniciclava</taxon>
    </lineage>
</organism>
<protein>
    <recommendedName>
        <fullName evidence="1">IclR-ED domain-containing protein</fullName>
    </recommendedName>
</protein>